<sequence>MPDLGYDADQEAGQQQGARHLLAYGNRALLQAAYSVQEFNAETMGLKYSQGDRRRLLDAPAPATRPGAYGAVALPGSGPEPSHRVAHLPEDIGEAVTILPIKGAYGGRLPGAYGSTHIGIRAPTTYGRF</sequence>
<protein>
    <submittedName>
        <fullName evidence="1">G11390 protein</fullName>
    </submittedName>
</protein>
<dbReference type="Proteomes" id="UP001497392">
    <property type="component" value="Unassembled WGS sequence"/>
</dbReference>
<evidence type="ECO:0000313" key="2">
    <source>
        <dbReference type="Proteomes" id="UP001497392"/>
    </source>
</evidence>
<comment type="caution">
    <text evidence="1">The sequence shown here is derived from an EMBL/GenBank/DDBJ whole genome shotgun (WGS) entry which is preliminary data.</text>
</comment>
<gene>
    <name evidence="1" type="primary">g11390</name>
    <name evidence="1" type="ORF">VP750_LOCUS10191</name>
</gene>
<organism evidence="1 2">
    <name type="scientific">Coccomyxa viridis</name>
    <dbReference type="NCBI Taxonomy" id="1274662"/>
    <lineage>
        <taxon>Eukaryota</taxon>
        <taxon>Viridiplantae</taxon>
        <taxon>Chlorophyta</taxon>
        <taxon>core chlorophytes</taxon>
        <taxon>Trebouxiophyceae</taxon>
        <taxon>Trebouxiophyceae incertae sedis</taxon>
        <taxon>Coccomyxaceae</taxon>
        <taxon>Coccomyxa</taxon>
    </lineage>
</organism>
<keyword evidence="2" id="KW-1185">Reference proteome</keyword>
<name>A0ABP1GAI6_9CHLO</name>
<proteinExistence type="predicted"/>
<reference evidence="1 2" key="1">
    <citation type="submission" date="2024-06" db="EMBL/GenBank/DDBJ databases">
        <authorList>
            <person name="Kraege A."/>
            <person name="Thomma B."/>
        </authorList>
    </citation>
    <scope>NUCLEOTIDE SEQUENCE [LARGE SCALE GENOMIC DNA]</scope>
</reference>
<dbReference type="EMBL" id="CAXHTA020000018">
    <property type="protein sequence ID" value="CAL5228285.1"/>
    <property type="molecule type" value="Genomic_DNA"/>
</dbReference>
<evidence type="ECO:0000313" key="1">
    <source>
        <dbReference type="EMBL" id="CAL5228285.1"/>
    </source>
</evidence>
<accession>A0ABP1GAI6</accession>